<reference evidence="2 3" key="1">
    <citation type="submission" date="2022-04" db="EMBL/GenBank/DDBJ databases">
        <title>Roseobacter sp. WL0113 is a bacterium isolated from neritic sediment.</title>
        <authorList>
            <person name="Wang L."/>
            <person name="He W."/>
            <person name="Zhang D.-F."/>
        </authorList>
    </citation>
    <scope>NUCLEOTIDE SEQUENCE [LARGE SCALE GENOMIC DNA]</scope>
    <source>
        <strain evidence="2 3">WL0113</strain>
    </source>
</reference>
<comment type="caution">
    <text evidence="2">The sequence shown here is derived from an EMBL/GenBank/DDBJ whole genome shotgun (WGS) entry which is preliminary data.</text>
</comment>
<evidence type="ECO:0000313" key="2">
    <source>
        <dbReference type="EMBL" id="MCV3274173.1"/>
    </source>
</evidence>
<keyword evidence="3" id="KW-1185">Reference proteome</keyword>
<sequence>MKQSIFVIVFSVVGTTTAHAASVGLIGNDTFNVSASSIFGGTPPFDIGSASGAAQSVAGDCDTFSQDGCDVIFVEPSTGFHIGIDFIDGDTFDLSIFAQNVDLFEEYDITVVLSSLNFLSTIDSSPVAIDAVTFLPDGRGFSDFLQNSGNPDGVATFDEPSISFADDSISITLLSY</sequence>
<evidence type="ECO:0000313" key="3">
    <source>
        <dbReference type="Proteomes" id="UP001208690"/>
    </source>
</evidence>
<proteinExistence type="predicted"/>
<protein>
    <submittedName>
        <fullName evidence="2">Uncharacterized protein</fullName>
    </submittedName>
</protein>
<name>A0ABT3BKS2_9RHOB</name>
<gene>
    <name evidence="2" type="ORF">MUB52_22295</name>
</gene>
<evidence type="ECO:0000256" key="1">
    <source>
        <dbReference type="SAM" id="SignalP"/>
    </source>
</evidence>
<keyword evidence="1" id="KW-0732">Signal</keyword>
<feature type="signal peptide" evidence="1">
    <location>
        <begin position="1"/>
        <end position="20"/>
    </location>
</feature>
<dbReference type="Proteomes" id="UP001208690">
    <property type="component" value="Unassembled WGS sequence"/>
</dbReference>
<dbReference type="RefSeq" id="WP_263846378.1">
    <property type="nucleotide sequence ID" value="NZ_JALIEB010000030.1"/>
</dbReference>
<accession>A0ABT3BKS2</accession>
<feature type="chain" id="PRO_5047294035" evidence="1">
    <location>
        <begin position="21"/>
        <end position="176"/>
    </location>
</feature>
<dbReference type="EMBL" id="JALIEB010000030">
    <property type="protein sequence ID" value="MCV3274173.1"/>
    <property type="molecule type" value="Genomic_DNA"/>
</dbReference>
<organism evidence="2 3">
    <name type="scientific">Roseobacter sinensis</name>
    <dbReference type="NCBI Taxonomy" id="2931391"/>
    <lineage>
        <taxon>Bacteria</taxon>
        <taxon>Pseudomonadati</taxon>
        <taxon>Pseudomonadota</taxon>
        <taxon>Alphaproteobacteria</taxon>
        <taxon>Rhodobacterales</taxon>
        <taxon>Roseobacteraceae</taxon>
        <taxon>Roseobacter</taxon>
    </lineage>
</organism>